<dbReference type="AlphaFoldDB" id="A0A0D7W5M6"/>
<dbReference type="InterPro" id="IPR014036">
    <property type="entry name" value="DeoR-like_C"/>
</dbReference>
<dbReference type="OrthoDB" id="9798651at2"/>
<dbReference type="SUPFAM" id="SSF100950">
    <property type="entry name" value="NagB/RpiA/CoA transferase-like"/>
    <property type="match status" value="1"/>
</dbReference>
<dbReference type="RefSeq" id="WP_044625671.1">
    <property type="nucleotide sequence ID" value="NZ_JTDV01000002.1"/>
</dbReference>
<dbReference type="EMBL" id="JTDV01000002">
    <property type="protein sequence ID" value="KJD34003.1"/>
    <property type="molecule type" value="Genomic_DNA"/>
</dbReference>
<dbReference type="InterPro" id="IPR018356">
    <property type="entry name" value="Tscrpt_reg_HTH_DeoR_CS"/>
</dbReference>
<evidence type="ECO:0000313" key="6">
    <source>
        <dbReference type="EMBL" id="KJD34003.1"/>
    </source>
</evidence>
<dbReference type="SMART" id="SM00420">
    <property type="entry name" value="HTH_DEOR"/>
    <property type="match status" value="1"/>
</dbReference>
<keyword evidence="2" id="KW-0805">Transcription regulation</keyword>
<keyword evidence="7" id="KW-1185">Reference proteome</keyword>
<accession>A0A0D7W5M6</accession>
<dbReference type="InterPro" id="IPR037171">
    <property type="entry name" value="NagB/RpiA_transferase-like"/>
</dbReference>
<dbReference type="SMART" id="SM01134">
    <property type="entry name" value="DeoRC"/>
    <property type="match status" value="1"/>
</dbReference>
<dbReference type="Pfam" id="PF08220">
    <property type="entry name" value="HTH_DeoR"/>
    <property type="match status" value="1"/>
</dbReference>
<evidence type="ECO:0000256" key="2">
    <source>
        <dbReference type="ARBA" id="ARBA00023015"/>
    </source>
</evidence>
<dbReference type="PANTHER" id="PTHR30363">
    <property type="entry name" value="HTH-TYPE TRANSCRIPTIONAL REGULATOR SRLR-RELATED"/>
    <property type="match status" value="1"/>
</dbReference>
<dbReference type="SUPFAM" id="SSF46785">
    <property type="entry name" value="Winged helix' DNA-binding domain"/>
    <property type="match status" value="1"/>
</dbReference>
<dbReference type="PRINTS" id="PR00037">
    <property type="entry name" value="HTHLACR"/>
</dbReference>
<dbReference type="PANTHER" id="PTHR30363:SF4">
    <property type="entry name" value="GLYCEROL-3-PHOSPHATE REGULON REPRESSOR"/>
    <property type="match status" value="1"/>
</dbReference>
<feature type="domain" description="HTH deoR-type" evidence="5">
    <location>
        <begin position="3"/>
        <end position="58"/>
    </location>
</feature>
<dbReference type="InterPro" id="IPR036388">
    <property type="entry name" value="WH-like_DNA-bd_sf"/>
</dbReference>
<evidence type="ECO:0000313" key="7">
    <source>
        <dbReference type="Proteomes" id="UP000032361"/>
    </source>
</evidence>
<dbReference type="Pfam" id="PF00455">
    <property type="entry name" value="DeoRC"/>
    <property type="match status" value="1"/>
</dbReference>
<dbReference type="PROSITE" id="PS00894">
    <property type="entry name" value="HTH_DEOR_1"/>
    <property type="match status" value="1"/>
</dbReference>
<sequence length="249" mass="27830">MLKQERHKLILDMLKTSKKVLSKNLSDELQVSEDTIRRDLKELELQDLIYRVHGGALLKEIRVRSYDERSTADIDEKKKIALKAVKLLKSGQVIIMSGSSTNLELAKIIPSEINATIYTYSLPIAVELSHHPAIEVIFIGGKLNKEAQVTVGIDVVNPIYNISADICFMGTDGIDISRGLTEPNWEVSRIKNSMIRASNYVVVMCVSSRVNSVKRHSVVPITEIDAIVSDINPDHSMFSDFKALDLTII</sequence>
<dbReference type="GO" id="GO:0003700">
    <property type="term" value="F:DNA-binding transcription factor activity"/>
    <property type="evidence" value="ECO:0007669"/>
    <property type="project" value="InterPro"/>
</dbReference>
<gene>
    <name evidence="6" type="ORF">PK35_04520</name>
</gene>
<dbReference type="Gene3D" id="1.10.10.10">
    <property type="entry name" value="Winged helix-like DNA-binding domain superfamily/Winged helix DNA-binding domain"/>
    <property type="match status" value="1"/>
</dbReference>
<proteinExistence type="predicted"/>
<organism evidence="6 7">
    <name type="scientific">Neotamlana nanhaiensis</name>
    <dbReference type="NCBI Taxonomy" id="1382798"/>
    <lineage>
        <taxon>Bacteria</taxon>
        <taxon>Pseudomonadati</taxon>
        <taxon>Bacteroidota</taxon>
        <taxon>Flavobacteriia</taxon>
        <taxon>Flavobacteriales</taxon>
        <taxon>Flavobacteriaceae</taxon>
        <taxon>Neotamlana</taxon>
    </lineage>
</organism>
<evidence type="ECO:0000256" key="4">
    <source>
        <dbReference type="ARBA" id="ARBA00023163"/>
    </source>
</evidence>
<reference evidence="6 7" key="1">
    <citation type="journal article" date="2015" name="Antonie Van Leeuwenhoek">
        <title>Tamlana nanhaiensis sp. nov., isolated from surface seawater collected from the South China Sea.</title>
        <authorList>
            <person name="Liu X."/>
            <person name="Lai Q."/>
            <person name="Du Y."/>
            <person name="Li G."/>
            <person name="Sun F."/>
            <person name="Shao Z."/>
        </authorList>
    </citation>
    <scope>NUCLEOTIDE SEQUENCE [LARGE SCALE GENOMIC DNA]</scope>
    <source>
        <strain evidence="6 7">FHC16</strain>
    </source>
</reference>
<evidence type="ECO:0000259" key="5">
    <source>
        <dbReference type="PROSITE" id="PS51000"/>
    </source>
</evidence>
<keyword evidence="1" id="KW-0678">Repressor</keyword>
<evidence type="ECO:0000256" key="1">
    <source>
        <dbReference type="ARBA" id="ARBA00022491"/>
    </source>
</evidence>
<keyword evidence="4" id="KW-0804">Transcription</keyword>
<dbReference type="STRING" id="1382798.PK35_04520"/>
<protein>
    <recommendedName>
        <fullName evidence="5">HTH deoR-type domain-containing protein</fullName>
    </recommendedName>
</protein>
<comment type="caution">
    <text evidence="6">The sequence shown here is derived from an EMBL/GenBank/DDBJ whole genome shotgun (WGS) entry which is preliminary data.</text>
</comment>
<dbReference type="InterPro" id="IPR001034">
    <property type="entry name" value="DeoR_HTH"/>
</dbReference>
<dbReference type="InterPro" id="IPR050313">
    <property type="entry name" value="Carb_Metab_HTH_regulators"/>
</dbReference>
<dbReference type="Proteomes" id="UP000032361">
    <property type="component" value="Unassembled WGS sequence"/>
</dbReference>
<dbReference type="PROSITE" id="PS51000">
    <property type="entry name" value="HTH_DEOR_2"/>
    <property type="match status" value="1"/>
</dbReference>
<dbReference type="InterPro" id="IPR036390">
    <property type="entry name" value="WH_DNA-bd_sf"/>
</dbReference>
<dbReference type="Gene3D" id="3.40.50.1360">
    <property type="match status" value="1"/>
</dbReference>
<name>A0A0D7W5M6_9FLAO</name>
<dbReference type="PATRIC" id="fig|1382798.3.peg.2081"/>
<evidence type="ECO:0000256" key="3">
    <source>
        <dbReference type="ARBA" id="ARBA00023125"/>
    </source>
</evidence>
<dbReference type="GO" id="GO:0003677">
    <property type="term" value="F:DNA binding"/>
    <property type="evidence" value="ECO:0007669"/>
    <property type="project" value="UniProtKB-KW"/>
</dbReference>
<keyword evidence="3" id="KW-0238">DNA-binding</keyword>